<evidence type="ECO:0000313" key="2">
    <source>
        <dbReference type="Proteomes" id="UP000012960"/>
    </source>
</evidence>
<sequence length="63" mass="7160">MLHRAGSLHRQCLQHVRIVGGIPCHVPEAHLCHVILEQFEKINSSRAFPSNPANNSRDPQLIW</sequence>
<protein>
    <submittedName>
        <fullName evidence="1">Uncharacterized protein</fullName>
    </submittedName>
</protein>
<dbReference type="AlphaFoldDB" id="A0A804KR82"/>
<dbReference type="EnsemblPlants" id="Ma10_t00940.1">
    <property type="protein sequence ID" value="Ma10_p00940.1"/>
    <property type="gene ID" value="Ma10_g00940"/>
</dbReference>
<proteinExistence type="predicted"/>
<keyword evidence="2" id="KW-1185">Reference proteome</keyword>
<evidence type="ECO:0000313" key="1">
    <source>
        <dbReference type="EnsemblPlants" id="Ma10_p00940.1"/>
    </source>
</evidence>
<name>A0A804KR82_MUSAM</name>
<dbReference type="Proteomes" id="UP000012960">
    <property type="component" value="Unplaced"/>
</dbReference>
<reference evidence="1" key="1">
    <citation type="submission" date="2021-05" db="UniProtKB">
        <authorList>
            <consortium name="EnsemblPlants"/>
        </authorList>
    </citation>
    <scope>IDENTIFICATION</scope>
    <source>
        <strain evidence="1">subsp. malaccensis</strain>
    </source>
</reference>
<accession>A0A804KR82</accession>
<organism evidence="1 2">
    <name type="scientific">Musa acuminata subsp. malaccensis</name>
    <name type="common">Wild banana</name>
    <name type="synonym">Musa malaccensis</name>
    <dbReference type="NCBI Taxonomy" id="214687"/>
    <lineage>
        <taxon>Eukaryota</taxon>
        <taxon>Viridiplantae</taxon>
        <taxon>Streptophyta</taxon>
        <taxon>Embryophyta</taxon>
        <taxon>Tracheophyta</taxon>
        <taxon>Spermatophyta</taxon>
        <taxon>Magnoliopsida</taxon>
        <taxon>Liliopsida</taxon>
        <taxon>Zingiberales</taxon>
        <taxon>Musaceae</taxon>
        <taxon>Musa</taxon>
    </lineage>
</organism>
<dbReference type="InParanoid" id="A0A804KR82"/>
<dbReference type="Gramene" id="Ma10_t00940.1">
    <property type="protein sequence ID" value="Ma10_p00940.1"/>
    <property type="gene ID" value="Ma10_g00940"/>
</dbReference>